<dbReference type="SUPFAM" id="SSF57701">
    <property type="entry name" value="Zn2/Cys6 DNA-binding domain"/>
    <property type="match status" value="1"/>
</dbReference>
<evidence type="ECO:0000259" key="3">
    <source>
        <dbReference type="PROSITE" id="PS50048"/>
    </source>
</evidence>
<dbReference type="OrthoDB" id="3921198at2759"/>
<name>A0A8K0QZT0_9PLEO</name>
<dbReference type="InterPro" id="IPR052973">
    <property type="entry name" value="Fungal_sec-metab_reg_TF"/>
</dbReference>
<dbReference type="EMBL" id="JAGMVJ010000018">
    <property type="protein sequence ID" value="KAH7077283.1"/>
    <property type="molecule type" value="Genomic_DNA"/>
</dbReference>
<protein>
    <recommendedName>
        <fullName evidence="3">Zn(2)-C6 fungal-type domain-containing protein</fullName>
    </recommendedName>
</protein>
<sequence length="767" mass="84759">MAQNVYVTSPTEEWEGLVAWDGELFDPMFHSDTNFTGQGSSFASNYHVAESVNSEQPYLVSAPPSVVDGPPSLEYTFSAPPSMVGDSSSYGQAYCTSPSFDTNATSPLLSQGTGHYFGSFDACDRTLSPLVPTQESPILDTRWDRIEDSLPSTGSFEATTETVFNPHIAGSAHSFSGRDVRASQVFANVGTWTDHPQINIEPIVEADEYSPEAAPISIPYPHSQSLNTFPSWPRSEEAPLHIRSRAVTIPQAKRRPASFNSAISQSQWSQRVPPMLSVSPGTSRRQRSVALSRSNSRNGSRRGMATPSPTESFGWVSYHINSQTNRLAPTSTEGMQGRTPRGRKKGLTAEQRTHAALMRVVGACANCQRRKEKCDPGTPCKSCLDHYKGDLVNHPCRDRVLSDQSSAFLSDRLGWHPTARPLESFLAPNDFAIHSGFTYNIPLYFGFGPPLSMSVHALEIENMQTQIHKHVVYSWPPESGTGDMCNHAVLPAVLTTLAMSNLMQTLDRHLALLVTNHFRHFPLYTSPLRILRDVYVYFRSLSSTPQSRTLHQALKLLVLVHIGGDITLPPPSDNLVLSQLVQDTMGTSSNLTPTPCFIRSQFGKVMPGLALSLMKDVLSSLEQLLLNRECEDWPITLAILITVLMTIESIQYHAAKAPYHSSYDAPRSSNTDDNHHLDEEGVKTLLAFYSACFSGCHARLRPDWEGEATPSQCASSPDDVFVENVREAIRKATSVGYLSRKVTEKRDGDDMGHFFDRLVARLLLLKL</sequence>
<feature type="compositionally biased region" description="Low complexity" evidence="2">
    <location>
        <begin position="292"/>
        <end position="303"/>
    </location>
</feature>
<comment type="caution">
    <text evidence="4">The sequence shown here is derived from an EMBL/GenBank/DDBJ whole genome shotgun (WGS) entry which is preliminary data.</text>
</comment>
<dbReference type="PANTHER" id="PTHR35392">
    <property type="entry name" value="ZN(II)2CYS6 TRANSCRIPTION FACTOR (EUROFUNG)-RELATED-RELATED"/>
    <property type="match status" value="1"/>
</dbReference>
<dbReference type="AlphaFoldDB" id="A0A8K0QZT0"/>
<organism evidence="4 5">
    <name type="scientific">Paraphoma chrysanthemicola</name>
    <dbReference type="NCBI Taxonomy" id="798071"/>
    <lineage>
        <taxon>Eukaryota</taxon>
        <taxon>Fungi</taxon>
        <taxon>Dikarya</taxon>
        <taxon>Ascomycota</taxon>
        <taxon>Pezizomycotina</taxon>
        <taxon>Dothideomycetes</taxon>
        <taxon>Pleosporomycetidae</taxon>
        <taxon>Pleosporales</taxon>
        <taxon>Pleosporineae</taxon>
        <taxon>Phaeosphaeriaceae</taxon>
        <taxon>Paraphoma</taxon>
    </lineage>
</organism>
<gene>
    <name evidence="4" type="ORF">FB567DRAFT_596460</name>
</gene>
<evidence type="ECO:0000313" key="5">
    <source>
        <dbReference type="Proteomes" id="UP000813461"/>
    </source>
</evidence>
<evidence type="ECO:0000256" key="1">
    <source>
        <dbReference type="ARBA" id="ARBA00023242"/>
    </source>
</evidence>
<dbReference type="GO" id="GO:0000981">
    <property type="term" value="F:DNA-binding transcription factor activity, RNA polymerase II-specific"/>
    <property type="evidence" value="ECO:0007669"/>
    <property type="project" value="InterPro"/>
</dbReference>
<reference evidence="4" key="1">
    <citation type="journal article" date="2021" name="Nat. Commun.">
        <title>Genetic determinants of endophytism in the Arabidopsis root mycobiome.</title>
        <authorList>
            <person name="Mesny F."/>
            <person name="Miyauchi S."/>
            <person name="Thiergart T."/>
            <person name="Pickel B."/>
            <person name="Atanasova L."/>
            <person name="Karlsson M."/>
            <person name="Huettel B."/>
            <person name="Barry K.W."/>
            <person name="Haridas S."/>
            <person name="Chen C."/>
            <person name="Bauer D."/>
            <person name="Andreopoulos W."/>
            <person name="Pangilinan J."/>
            <person name="LaButti K."/>
            <person name="Riley R."/>
            <person name="Lipzen A."/>
            <person name="Clum A."/>
            <person name="Drula E."/>
            <person name="Henrissat B."/>
            <person name="Kohler A."/>
            <person name="Grigoriev I.V."/>
            <person name="Martin F.M."/>
            <person name="Hacquard S."/>
        </authorList>
    </citation>
    <scope>NUCLEOTIDE SEQUENCE</scope>
    <source>
        <strain evidence="4">MPI-SDFR-AT-0120</strain>
    </source>
</reference>
<dbReference type="PANTHER" id="PTHR35392:SF3">
    <property type="entry name" value="ZN(2)-C6 FUNGAL-TYPE DOMAIN-CONTAINING PROTEIN"/>
    <property type="match status" value="1"/>
</dbReference>
<evidence type="ECO:0000313" key="4">
    <source>
        <dbReference type="EMBL" id="KAH7077283.1"/>
    </source>
</evidence>
<dbReference type="InterPro" id="IPR036864">
    <property type="entry name" value="Zn2-C6_fun-type_DNA-bd_sf"/>
</dbReference>
<dbReference type="Proteomes" id="UP000813461">
    <property type="component" value="Unassembled WGS sequence"/>
</dbReference>
<dbReference type="GO" id="GO:0008270">
    <property type="term" value="F:zinc ion binding"/>
    <property type="evidence" value="ECO:0007669"/>
    <property type="project" value="InterPro"/>
</dbReference>
<keyword evidence="1" id="KW-0539">Nucleus</keyword>
<feature type="compositionally biased region" description="Polar residues" evidence="2">
    <location>
        <begin position="258"/>
        <end position="270"/>
    </location>
</feature>
<proteinExistence type="predicted"/>
<dbReference type="PROSITE" id="PS50048">
    <property type="entry name" value="ZN2_CY6_FUNGAL_2"/>
    <property type="match status" value="1"/>
</dbReference>
<feature type="region of interest" description="Disordered" evidence="2">
    <location>
        <begin position="327"/>
        <end position="347"/>
    </location>
</feature>
<feature type="domain" description="Zn(2)-C6 fungal-type" evidence="3">
    <location>
        <begin position="363"/>
        <end position="398"/>
    </location>
</feature>
<dbReference type="SMART" id="SM00066">
    <property type="entry name" value="GAL4"/>
    <property type="match status" value="1"/>
</dbReference>
<feature type="region of interest" description="Disordered" evidence="2">
    <location>
        <begin position="249"/>
        <end position="311"/>
    </location>
</feature>
<dbReference type="InterPro" id="IPR001138">
    <property type="entry name" value="Zn2Cys6_DnaBD"/>
</dbReference>
<accession>A0A8K0QZT0</accession>
<dbReference type="CDD" id="cd00067">
    <property type="entry name" value="GAL4"/>
    <property type="match status" value="1"/>
</dbReference>
<keyword evidence="5" id="KW-1185">Reference proteome</keyword>
<evidence type="ECO:0000256" key="2">
    <source>
        <dbReference type="SAM" id="MobiDB-lite"/>
    </source>
</evidence>